<keyword evidence="5" id="KW-0472">Membrane</keyword>
<dbReference type="PANTHER" id="PTHR30600">
    <property type="entry name" value="CYTOCHROME C PEROXIDASE-RELATED"/>
    <property type="match status" value="1"/>
</dbReference>
<evidence type="ECO:0000313" key="8">
    <source>
        <dbReference type="Proteomes" id="UP000326611"/>
    </source>
</evidence>
<feature type="domain" description="Cytochrome c" evidence="6">
    <location>
        <begin position="358"/>
        <end position="532"/>
    </location>
</feature>
<protein>
    <recommendedName>
        <fullName evidence="6">Cytochrome c domain-containing protein</fullName>
    </recommendedName>
</protein>
<gene>
    <name evidence="7" type="ORF">PS918_04717</name>
</gene>
<organism evidence="7 8">
    <name type="scientific">Pseudomonas fluorescens</name>
    <dbReference type="NCBI Taxonomy" id="294"/>
    <lineage>
        <taxon>Bacteria</taxon>
        <taxon>Pseudomonadati</taxon>
        <taxon>Pseudomonadota</taxon>
        <taxon>Gammaproteobacteria</taxon>
        <taxon>Pseudomonadales</taxon>
        <taxon>Pseudomonadaceae</taxon>
        <taxon>Pseudomonas</taxon>
    </lineage>
</organism>
<dbReference type="InterPro" id="IPR009056">
    <property type="entry name" value="Cyt_c-like_dom"/>
</dbReference>
<dbReference type="InterPro" id="IPR047758">
    <property type="entry name" value="CytoC_perox"/>
</dbReference>
<dbReference type="Pfam" id="PF21419">
    <property type="entry name" value="RoxA-like_Cyt-c"/>
    <property type="match status" value="1"/>
</dbReference>
<dbReference type="AlphaFoldDB" id="A0A5E7U6M7"/>
<dbReference type="GO" id="GO:0046872">
    <property type="term" value="F:metal ion binding"/>
    <property type="evidence" value="ECO:0007669"/>
    <property type="project" value="UniProtKB-KW"/>
</dbReference>
<dbReference type="PANTHER" id="PTHR30600:SF9">
    <property type="entry name" value="BLR7738 PROTEIN"/>
    <property type="match status" value="1"/>
</dbReference>
<dbReference type="InterPro" id="IPR051395">
    <property type="entry name" value="Cytochrome_c_Peroxidase/MauG"/>
</dbReference>
<dbReference type="EMBL" id="CABVIY010000007">
    <property type="protein sequence ID" value="VVQ06400.1"/>
    <property type="molecule type" value="Genomic_DNA"/>
</dbReference>
<keyword evidence="2 4" id="KW-0479">Metal-binding</keyword>
<dbReference type="SUPFAM" id="SSF46626">
    <property type="entry name" value="Cytochrome c"/>
    <property type="match status" value="1"/>
</dbReference>
<sequence>MFILRLLFRLLILIVVLLGVGLAVILYYVANPQLPRWSPAQQVHYLEQWSADDRQTYYFTPQGTQVKGLRYDWFTALELPFSSQRFAAPEYLARFGFLIDPGQKPAPNNPGNLPVGFARHQNPGGTDTFLDITCAACHTGELRFNGQAVRIDGGSAQHVLPSSVPTLRGGSFGQALVASLASTYYNPWKFERFARKVLGADYEARHRQLRKDFKVSLDTFLKVAWNDTHRGLYPTEEGPGRTDAFGRIANASFGDAISPANYRVANAPVDYPQLWDMWTFDWVQWNGSAQQPMARNIGEALGVGATLSFFDSNRQPLMGDDRYPSSVRVRDLHRIEQTLQRLEPPAWPEALLGKIDKPLAAKGRALFSENCAGCHVPRVTQGEGRYVQHLKMLPVDYIGTDPGAANNIADHRFDLTALRWSQKELEQLDVDPKPVEPLDLSQMSVAKGLAYVTAFVENRAYREAGITPVERAEMDGFGLPIGVRELRAYKARPLAGVWATAPFLHNGSVPSLFQLLSPQDERATTFYKGTFEYDPNHLGYRTEAFPNGFLFDTRMTGNHNSGHEFRSGKRGNGVIGRLLQPQERWALLEYLKVLGGPLESQLP</sequence>
<proteinExistence type="predicted"/>
<evidence type="ECO:0000256" key="4">
    <source>
        <dbReference type="PROSITE-ProRule" id="PRU00433"/>
    </source>
</evidence>
<evidence type="ECO:0000259" key="6">
    <source>
        <dbReference type="PROSITE" id="PS51007"/>
    </source>
</evidence>
<feature type="transmembrane region" description="Helical" evidence="5">
    <location>
        <begin position="7"/>
        <end position="30"/>
    </location>
</feature>
<keyword evidence="1 4" id="KW-0349">Heme</keyword>
<evidence type="ECO:0000313" key="7">
    <source>
        <dbReference type="EMBL" id="VVQ06400.1"/>
    </source>
</evidence>
<evidence type="ECO:0000256" key="2">
    <source>
        <dbReference type="ARBA" id="ARBA00022723"/>
    </source>
</evidence>
<reference evidence="7 8" key="1">
    <citation type="submission" date="2019-09" db="EMBL/GenBank/DDBJ databases">
        <authorList>
            <person name="Chandra G."/>
            <person name="Truman W A."/>
        </authorList>
    </citation>
    <scope>NUCLEOTIDE SEQUENCE [LARGE SCALE GENOMIC DNA]</scope>
    <source>
        <strain evidence="7">PS918</strain>
    </source>
</reference>
<dbReference type="NCBIfam" id="NF040606">
    <property type="entry name" value="CytoC_perox"/>
    <property type="match status" value="1"/>
</dbReference>
<dbReference type="GO" id="GO:0020037">
    <property type="term" value="F:heme binding"/>
    <property type="evidence" value="ECO:0007669"/>
    <property type="project" value="InterPro"/>
</dbReference>
<evidence type="ECO:0000256" key="3">
    <source>
        <dbReference type="ARBA" id="ARBA00023004"/>
    </source>
</evidence>
<evidence type="ECO:0000256" key="1">
    <source>
        <dbReference type="ARBA" id="ARBA00022617"/>
    </source>
</evidence>
<evidence type="ECO:0000256" key="5">
    <source>
        <dbReference type="SAM" id="Phobius"/>
    </source>
</evidence>
<accession>A0A5E7U6M7</accession>
<dbReference type="Gene3D" id="1.10.760.10">
    <property type="entry name" value="Cytochrome c-like domain"/>
    <property type="match status" value="1"/>
</dbReference>
<dbReference type="Proteomes" id="UP000326611">
    <property type="component" value="Unassembled WGS sequence"/>
</dbReference>
<keyword evidence="5" id="KW-1133">Transmembrane helix</keyword>
<keyword evidence="3 4" id="KW-0408">Iron</keyword>
<dbReference type="PROSITE" id="PS51007">
    <property type="entry name" value="CYTC"/>
    <property type="match status" value="1"/>
</dbReference>
<keyword evidence="5" id="KW-0812">Transmembrane</keyword>
<dbReference type="GO" id="GO:0009055">
    <property type="term" value="F:electron transfer activity"/>
    <property type="evidence" value="ECO:0007669"/>
    <property type="project" value="InterPro"/>
</dbReference>
<dbReference type="GO" id="GO:0004130">
    <property type="term" value="F:cytochrome-c peroxidase activity"/>
    <property type="evidence" value="ECO:0007669"/>
    <property type="project" value="TreeGrafter"/>
</dbReference>
<name>A0A5E7U6M7_PSEFL</name>
<dbReference type="InterPro" id="IPR036909">
    <property type="entry name" value="Cyt_c-like_dom_sf"/>
</dbReference>